<dbReference type="PANTHER" id="PTHR30011">
    <property type="entry name" value="ALKANESULFONATE MONOOXYGENASE-RELATED"/>
    <property type="match status" value="1"/>
</dbReference>
<dbReference type="AlphaFoldDB" id="A0AAP9XXL8"/>
<organism evidence="9 11">
    <name type="scientific">Burkholderia glumae</name>
    <name type="common">Pseudomonas glumae</name>
    <dbReference type="NCBI Taxonomy" id="337"/>
    <lineage>
        <taxon>Bacteria</taxon>
        <taxon>Pseudomonadati</taxon>
        <taxon>Pseudomonadota</taxon>
        <taxon>Betaproteobacteria</taxon>
        <taxon>Burkholderiales</taxon>
        <taxon>Burkholderiaceae</taxon>
        <taxon>Burkholderia</taxon>
    </lineage>
</organism>
<evidence type="ECO:0000256" key="5">
    <source>
        <dbReference type="ARBA" id="ARBA00033748"/>
    </source>
</evidence>
<evidence type="ECO:0000313" key="12">
    <source>
        <dbReference type="Proteomes" id="UP001056386"/>
    </source>
</evidence>
<keyword evidence="3" id="KW-0560">Oxidoreductase</keyword>
<dbReference type="Pfam" id="PF00296">
    <property type="entry name" value="Bac_luciferase"/>
    <property type="match status" value="1"/>
</dbReference>
<dbReference type="Proteomes" id="UP001056386">
    <property type="component" value="Chromosome 2"/>
</dbReference>
<dbReference type="GeneID" id="45694882"/>
<dbReference type="PIRSF" id="PIRSF000337">
    <property type="entry name" value="NTA_MOA"/>
    <property type="match status" value="1"/>
</dbReference>
<dbReference type="GO" id="GO:0016705">
    <property type="term" value="F:oxidoreductase activity, acting on paired donors, with incorporation or reduction of molecular oxygen"/>
    <property type="evidence" value="ECO:0007669"/>
    <property type="project" value="InterPro"/>
</dbReference>
<protein>
    <submittedName>
        <fullName evidence="9">LLM class flavin-dependent oxidoreductase</fullName>
    </submittedName>
</protein>
<evidence type="ECO:0000256" key="2">
    <source>
        <dbReference type="ARBA" id="ARBA00022643"/>
    </source>
</evidence>
<feature type="binding site" evidence="6">
    <location>
        <position position="232"/>
    </location>
    <ligand>
        <name>FMN</name>
        <dbReference type="ChEBI" id="CHEBI:58210"/>
    </ligand>
</feature>
<evidence type="ECO:0000313" key="11">
    <source>
        <dbReference type="Proteomes" id="UP000594892"/>
    </source>
</evidence>
<feature type="binding site" evidence="6">
    <location>
        <position position="156"/>
    </location>
    <ligand>
        <name>FMN</name>
        <dbReference type="ChEBI" id="CHEBI:58210"/>
    </ligand>
</feature>
<sequence length="462" mass="50583">MTTRKPIRLNAFDMNCVGHINHGLWTHPRDRSAEYHTLAYWTDLARLLERGLFDGLFIADIVGVYDVYGGSLDLTLRESIQLPVNDPMLLVSAMAAATRHLGFGITVNLSCEAPYLLARRFSTLDHLSGGRIGWNIVTGYLDSAARATGLTGQIAHDERYARADEYLEVLYQLWEGSWEDGAVRRDRAARVFADPAKVHRITHRGRFYEVDGYHLAEPSPQRTPVLFQAGSSRRGQAFAARHAECVFISSGSREGTRQLVAALRRQAAEAGRDPGALKIFMGVTVVVGRSEAEARDKYADYARHASPEAGLAHFAAGTGVDYAAFALDDEITPADGSKPRGIESSLQRATDGRRGTTVRDLLGQMTLGGRYATIVGDPVQVADALTGWIDDTDIDGFNLTRTVTPESYEDFIDLVVPELQARGRYKRAYADGTLREKLFGAGPTLPATHAGAGYRRAPSDPA</sequence>
<dbReference type="PANTHER" id="PTHR30011:SF16">
    <property type="entry name" value="C2H2 FINGER DOMAIN TRANSCRIPTION FACTOR (EUROFUNG)-RELATED"/>
    <property type="match status" value="1"/>
</dbReference>
<dbReference type="Proteomes" id="UP000594892">
    <property type="component" value="Chromosome 1"/>
</dbReference>
<dbReference type="Gene3D" id="3.20.20.30">
    <property type="entry name" value="Luciferase-like domain"/>
    <property type="match status" value="1"/>
</dbReference>
<dbReference type="RefSeq" id="WP_012733814.1">
    <property type="nucleotide sequence ID" value="NZ_CP021075.1"/>
</dbReference>
<dbReference type="InterPro" id="IPR016215">
    <property type="entry name" value="NTA_MOA"/>
</dbReference>
<keyword evidence="12" id="KW-1185">Reference proteome</keyword>
<keyword evidence="4" id="KW-0503">Monooxygenase</keyword>
<evidence type="ECO:0000313" key="9">
    <source>
        <dbReference type="EMBL" id="QPQ90140.1"/>
    </source>
</evidence>
<feature type="binding site" evidence="6">
    <location>
        <position position="231"/>
    </location>
    <ligand>
        <name>FMN</name>
        <dbReference type="ChEBI" id="CHEBI:58210"/>
    </ligand>
</feature>
<reference evidence="9 11" key="1">
    <citation type="submission" date="2020-12" db="EMBL/GenBank/DDBJ databases">
        <title>FDA dAtabase for Regulatory Grade micrObial Sequences (FDA-ARGOS): Supporting development and validation of Infectious Disease Dx tests.</title>
        <authorList>
            <person name="Minogue T."/>
            <person name="Wolcott M."/>
            <person name="Wasieloski L."/>
            <person name="Aguilar W."/>
            <person name="Moore D."/>
            <person name="Jaissle J."/>
            <person name="Tallon L."/>
            <person name="Sadzewicz L."/>
            <person name="Zhao X."/>
            <person name="Boylan J."/>
            <person name="Ott S."/>
            <person name="Bowen H."/>
            <person name="Vavikolanu K."/>
            <person name="Mehta A."/>
            <person name="Aluvathingal J."/>
            <person name="Nadendla S."/>
            <person name="Yan Y."/>
            <person name="Sichtig H."/>
        </authorList>
    </citation>
    <scope>NUCLEOTIDE SEQUENCE [LARGE SCALE GENOMIC DNA]</scope>
    <source>
        <strain evidence="9 11">FDAARGOS_949</strain>
    </source>
</reference>
<gene>
    <name evidence="9" type="ORF">I6H06_11225</name>
    <name evidence="10" type="ORF">NFI99_05445</name>
</gene>
<evidence type="ECO:0000256" key="3">
    <source>
        <dbReference type="ARBA" id="ARBA00023002"/>
    </source>
</evidence>
<evidence type="ECO:0000256" key="7">
    <source>
        <dbReference type="SAM" id="MobiDB-lite"/>
    </source>
</evidence>
<feature type="binding site" evidence="6">
    <location>
        <position position="60"/>
    </location>
    <ligand>
        <name>FMN</name>
        <dbReference type="ChEBI" id="CHEBI:58210"/>
    </ligand>
</feature>
<keyword evidence="2 6" id="KW-0288">FMN</keyword>
<name>A0AAP9XXL8_BURGL</name>
<comment type="similarity">
    <text evidence="5">Belongs to the NtaA/SnaA/DszA monooxygenase family.</text>
</comment>
<dbReference type="EMBL" id="CP099583">
    <property type="protein sequence ID" value="USS43887.1"/>
    <property type="molecule type" value="Genomic_DNA"/>
</dbReference>
<reference evidence="10" key="2">
    <citation type="submission" date="2022-06" db="EMBL/GenBank/DDBJ databases">
        <title>Draft genome sequence of Burkholderia glumae strain GR20004 isolated from rice panicle showing bacterial panicle blight.</title>
        <authorList>
            <person name="Choi S.Y."/>
            <person name="Lee Y.H."/>
        </authorList>
    </citation>
    <scope>NUCLEOTIDE SEQUENCE</scope>
    <source>
        <strain evidence="10">GR20004</strain>
    </source>
</reference>
<evidence type="ECO:0000256" key="1">
    <source>
        <dbReference type="ARBA" id="ARBA00022630"/>
    </source>
</evidence>
<dbReference type="GO" id="GO:0004497">
    <property type="term" value="F:monooxygenase activity"/>
    <property type="evidence" value="ECO:0007669"/>
    <property type="project" value="UniProtKB-KW"/>
</dbReference>
<feature type="binding site" evidence="6">
    <location>
        <position position="160"/>
    </location>
    <ligand>
        <name>FMN</name>
        <dbReference type="ChEBI" id="CHEBI:58210"/>
    </ligand>
</feature>
<evidence type="ECO:0000256" key="6">
    <source>
        <dbReference type="PIRSR" id="PIRSR000337-1"/>
    </source>
</evidence>
<dbReference type="NCBIfam" id="TIGR03860">
    <property type="entry name" value="FMN_nitrolo"/>
    <property type="match status" value="1"/>
</dbReference>
<proteinExistence type="inferred from homology"/>
<feature type="region of interest" description="Disordered" evidence="7">
    <location>
        <begin position="334"/>
        <end position="354"/>
    </location>
</feature>
<evidence type="ECO:0000256" key="4">
    <source>
        <dbReference type="ARBA" id="ARBA00023033"/>
    </source>
</evidence>
<accession>A0AAP9XXL8</accession>
<dbReference type="InterPro" id="IPR036661">
    <property type="entry name" value="Luciferase-like_sf"/>
</dbReference>
<feature type="binding site" evidence="6">
    <location>
        <position position="106"/>
    </location>
    <ligand>
        <name>FMN</name>
        <dbReference type="ChEBI" id="CHEBI:58210"/>
    </ligand>
</feature>
<dbReference type="InterPro" id="IPR051260">
    <property type="entry name" value="Diverse_substr_monoxygenases"/>
</dbReference>
<dbReference type="EMBL" id="CP065600">
    <property type="protein sequence ID" value="QPQ90140.1"/>
    <property type="molecule type" value="Genomic_DNA"/>
</dbReference>
<evidence type="ECO:0000259" key="8">
    <source>
        <dbReference type="Pfam" id="PF00296"/>
    </source>
</evidence>
<keyword evidence="1 6" id="KW-0285">Flavoprotein</keyword>
<feature type="domain" description="Luciferase-like" evidence="8">
    <location>
        <begin position="30"/>
        <end position="386"/>
    </location>
</feature>
<dbReference type="InterPro" id="IPR011251">
    <property type="entry name" value="Luciferase-like_dom"/>
</dbReference>
<evidence type="ECO:0000313" key="10">
    <source>
        <dbReference type="EMBL" id="USS43887.1"/>
    </source>
</evidence>
<dbReference type="SUPFAM" id="SSF51679">
    <property type="entry name" value="Bacterial luciferase-like"/>
    <property type="match status" value="1"/>
</dbReference>